<dbReference type="Gene3D" id="1.10.150.20">
    <property type="entry name" value="5' to 3' exonuclease, C-terminal subdomain"/>
    <property type="match status" value="1"/>
</dbReference>
<dbReference type="CDD" id="cd03586">
    <property type="entry name" value="PolY_Pol_IV_kappa"/>
    <property type="match status" value="1"/>
</dbReference>
<dbReference type="GO" id="GO:0003684">
    <property type="term" value="F:damaged DNA binding"/>
    <property type="evidence" value="ECO:0007669"/>
    <property type="project" value="InterPro"/>
</dbReference>
<dbReference type="EMBL" id="LAZR01007631">
    <property type="protein sequence ID" value="KKM83995.1"/>
    <property type="molecule type" value="Genomic_DNA"/>
</dbReference>
<dbReference type="SUPFAM" id="SSF100879">
    <property type="entry name" value="Lesion bypass DNA polymerase (Y-family), little finger domain"/>
    <property type="match status" value="1"/>
</dbReference>
<dbReference type="Pfam" id="PF00817">
    <property type="entry name" value="IMS"/>
    <property type="match status" value="1"/>
</dbReference>
<evidence type="ECO:0000259" key="1">
    <source>
        <dbReference type="PROSITE" id="PS50173"/>
    </source>
</evidence>
<dbReference type="Gene3D" id="3.30.70.270">
    <property type="match status" value="1"/>
</dbReference>
<evidence type="ECO:0000313" key="2">
    <source>
        <dbReference type="EMBL" id="KKM83995.1"/>
    </source>
</evidence>
<proteinExistence type="inferred from homology"/>
<gene>
    <name evidence="2" type="ORF">LCGC14_1303750</name>
</gene>
<comment type="caution">
    <text evidence="2">The sequence shown here is derived from an EMBL/GenBank/DDBJ whole genome shotgun (WGS) entry which is preliminary data.</text>
</comment>
<dbReference type="SUPFAM" id="SSF56672">
    <property type="entry name" value="DNA/RNA polymerases"/>
    <property type="match status" value="1"/>
</dbReference>
<dbReference type="InterPro" id="IPR001126">
    <property type="entry name" value="UmuC"/>
</dbReference>
<accession>A0A0F9N5J0</accession>
<dbReference type="Gene3D" id="3.40.1170.60">
    <property type="match status" value="1"/>
</dbReference>
<dbReference type="InterPro" id="IPR043128">
    <property type="entry name" value="Rev_trsase/Diguanyl_cyclase"/>
</dbReference>
<dbReference type="InterPro" id="IPR043502">
    <property type="entry name" value="DNA/RNA_pol_sf"/>
</dbReference>
<dbReference type="GO" id="GO:0005829">
    <property type="term" value="C:cytosol"/>
    <property type="evidence" value="ECO:0007669"/>
    <property type="project" value="TreeGrafter"/>
</dbReference>
<dbReference type="PROSITE" id="PS50173">
    <property type="entry name" value="UMUC"/>
    <property type="match status" value="1"/>
</dbReference>
<dbReference type="InterPro" id="IPR050116">
    <property type="entry name" value="DNA_polymerase-Y"/>
</dbReference>
<dbReference type="GO" id="GO:0003887">
    <property type="term" value="F:DNA-directed DNA polymerase activity"/>
    <property type="evidence" value="ECO:0007669"/>
    <property type="project" value="InterPro"/>
</dbReference>
<feature type="non-terminal residue" evidence="2">
    <location>
        <position position="317"/>
    </location>
</feature>
<sequence>MGRFILHCDLDCFFAAVEIRDNPQYKGKPVIIGADPKEGKGRGVISTCSYEARVFGLHSGMPISQAYRRCPHGIYLRPNFTKYLKASKKVMKIIKQYSEDFQQGGIDEAYIEVSDKCREFSEAKMIAERIQKDICEKVGIGISIGCAPTKSLAKIASDLNKPNGITVFTSENYKEQLKDLDITRIPGIGKKSKVYFYNKGIRTIGNLSDISLNHIIKFFGKQGKWVWQIVNGIDNRKVKEFHGKRKSISAERTFFTDTYDFNEILSRFETINKKIHKTVNKNQISYKTITLKIRFERFQTFTRSRTFPYHIQDEKFV</sequence>
<dbReference type="AlphaFoldDB" id="A0A0F9N5J0"/>
<name>A0A0F9N5J0_9ZZZZ</name>
<dbReference type="PANTHER" id="PTHR11076">
    <property type="entry name" value="DNA REPAIR POLYMERASE UMUC / TRANSFERASE FAMILY MEMBER"/>
    <property type="match status" value="1"/>
</dbReference>
<dbReference type="InterPro" id="IPR022880">
    <property type="entry name" value="DNApol_IV"/>
</dbReference>
<dbReference type="GO" id="GO:0042276">
    <property type="term" value="P:error-prone translesion synthesis"/>
    <property type="evidence" value="ECO:0007669"/>
    <property type="project" value="TreeGrafter"/>
</dbReference>
<dbReference type="InterPro" id="IPR036775">
    <property type="entry name" value="DNA_pol_Y-fam_lit_finger_sf"/>
</dbReference>
<dbReference type="NCBIfam" id="NF002677">
    <property type="entry name" value="PRK02406.1"/>
    <property type="match status" value="1"/>
</dbReference>
<feature type="domain" description="UmuC" evidence="1">
    <location>
        <begin position="5"/>
        <end position="189"/>
    </location>
</feature>
<reference evidence="2" key="1">
    <citation type="journal article" date="2015" name="Nature">
        <title>Complex archaea that bridge the gap between prokaryotes and eukaryotes.</title>
        <authorList>
            <person name="Spang A."/>
            <person name="Saw J.H."/>
            <person name="Jorgensen S.L."/>
            <person name="Zaremba-Niedzwiedzka K."/>
            <person name="Martijn J."/>
            <person name="Lind A.E."/>
            <person name="van Eijk R."/>
            <person name="Schleper C."/>
            <person name="Guy L."/>
            <person name="Ettema T.J."/>
        </authorList>
    </citation>
    <scope>NUCLEOTIDE SEQUENCE</scope>
</reference>
<dbReference type="Pfam" id="PF11799">
    <property type="entry name" value="IMS_C"/>
    <property type="match status" value="1"/>
</dbReference>
<dbReference type="HAMAP" id="MF_01113">
    <property type="entry name" value="DNApol_IV"/>
    <property type="match status" value="1"/>
</dbReference>
<dbReference type="InterPro" id="IPR017961">
    <property type="entry name" value="DNA_pol_Y-fam_little_finger"/>
</dbReference>
<protein>
    <recommendedName>
        <fullName evidence="1">UmuC domain-containing protein</fullName>
    </recommendedName>
</protein>
<organism evidence="2">
    <name type="scientific">marine sediment metagenome</name>
    <dbReference type="NCBI Taxonomy" id="412755"/>
    <lineage>
        <taxon>unclassified sequences</taxon>
        <taxon>metagenomes</taxon>
        <taxon>ecological metagenomes</taxon>
    </lineage>
</organism>
<dbReference type="GO" id="GO:0009432">
    <property type="term" value="P:SOS response"/>
    <property type="evidence" value="ECO:0007669"/>
    <property type="project" value="TreeGrafter"/>
</dbReference>
<dbReference type="Gene3D" id="3.30.1490.100">
    <property type="entry name" value="DNA polymerase, Y-family, little finger domain"/>
    <property type="match status" value="1"/>
</dbReference>
<dbReference type="GO" id="GO:0006281">
    <property type="term" value="P:DNA repair"/>
    <property type="evidence" value="ECO:0007669"/>
    <property type="project" value="InterPro"/>
</dbReference>
<dbReference type="PANTHER" id="PTHR11076:SF33">
    <property type="entry name" value="DNA POLYMERASE KAPPA"/>
    <property type="match status" value="1"/>
</dbReference>